<dbReference type="PANTHER" id="PTHR11125">
    <property type="entry name" value="SUPPRESSOR OF TY 5"/>
    <property type="match status" value="1"/>
</dbReference>
<dbReference type="InterPro" id="IPR041978">
    <property type="entry name" value="KOW_Spt5_5"/>
</dbReference>
<dbReference type="GO" id="GO:0032044">
    <property type="term" value="C:DSIF complex"/>
    <property type="evidence" value="ECO:0007669"/>
    <property type="project" value="TreeGrafter"/>
</dbReference>
<dbReference type="EMBL" id="JAYWIO010000005">
    <property type="protein sequence ID" value="KAK7259847.1"/>
    <property type="molecule type" value="Genomic_DNA"/>
</dbReference>
<reference evidence="2 3" key="1">
    <citation type="submission" date="2024-01" db="EMBL/GenBank/DDBJ databases">
        <title>The genomes of 5 underutilized Papilionoideae crops provide insights into root nodulation and disease resistanc.</title>
        <authorList>
            <person name="Yuan L."/>
        </authorList>
    </citation>
    <scope>NUCLEOTIDE SEQUENCE [LARGE SCALE GENOMIC DNA]</scope>
    <source>
        <strain evidence="2">ZHUSHIDOU_FW_LH</strain>
        <tissue evidence="2">Leaf</tissue>
    </source>
</reference>
<feature type="domain" description="Spt5 KOW" evidence="1">
    <location>
        <begin position="53"/>
        <end position="89"/>
    </location>
</feature>
<dbReference type="PANTHER" id="PTHR11125:SF8">
    <property type="entry name" value="PROTEIN RNA-DIRECTED DNA METHYLATION 3"/>
    <property type="match status" value="1"/>
</dbReference>
<evidence type="ECO:0000259" key="1">
    <source>
        <dbReference type="Pfam" id="PF23290"/>
    </source>
</evidence>
<evidence type="ECO:0000313" key="3">
    <source>
        <dbReference type="Proteomes" id="UP001372338"/>
    </source>
</evidence>
<dbReference type="GO" id="GO:0032784">
    <property type="term" value="P:regulation of DNA-templated transcription elongation"/>
    <property type="evidence" value="ECO:0007669"/>
    <property type="project" value="InterPro"/>
</dbReference>
<dbReference type="GO" id="GO:0006357">
    <property type="term" value="P:regulation of transcription by RNA polymerase II"/>
    <property type="evidence" value="ECO:0007669"/>
    <property type="project" value="InterPro"/>
</dbReference>
<evidence type="ECO:0000313" key="2">
    <source>
        <dbReference type="EMBL" id="KAK7259847.1"/>
    </source>
</evidence>
<dbReference type="Pfam" id="PF23290">
    <property type="entry name" value="KOW5_SPT5"/>
    <property type="match status" value="1"/>
</dbReference>
<dbReference type="GO" id="GO:0006368">
    <property type="term" value="P:transcription elongation by RNA polymerase II"/>
    <property type="evidence" value="ECO:0007669"/>
    <property type="project" value="TreeGrafter"/>
</dbReference>
<proteinExistence type="predicted"/>
<dbReference type="InterPro" id="IPR014722">
    <property type="entry name" value="Rib_uL2_dom2"/>
</dbReference>
<keyword evidence="3" id="KW-1185">Reference proteome</keyword>
<dbReference type="InterPro" id="IPR039659">
    <property type="entry name" value="SPT5"/>
</dbReference>
<protein>
    <recommendedName>
        <fullName evidence="1">Spt5 KOW domain-containing protein</fullName>
    </recommendedName>
</protein>
<dbReference type="Gene3D" id="2.30.30.30">
    <property type="match status" value="1"/>
</dbReference>
<dbReference type="AlphaFoldDB" id="A0AAN9ELN5"/>
<organism evidence="2 3">
    <name type="scientific">Crotalaria pallida</name>
    <name type="common">Smooth rattlebox</name>
    <name type="synonym">Crotalaria striata</name>
    <dbReference type="NCBI Taxonomy" id="3830"/>
    <lineage>
        <taxon>Eukaryota</taxon>
        <taxon>Viridiplantae</taxon>
        <taxon>Streptophyta</taxon>
        <taxon>Embryophyta</taxon>
        <taxon>Tracheophyta</taxon>
        <taxon>Spermatophyta</taxon>
        <taxon>Magnoliopsida</taxon>
        <taxon>eudicotyledons</taxon>
        <taxon>Gunneridae</taxon>
        <taxon>Pentapetalae</taxon>
        <taxon>rosids</taxon>
        <taxon>fabids</taxon>
        <taxon>Fabales</taxon>
        <taxon>Fabaceae</taxon>
        <taxon>Papilionoideae</taxon>
        <taxon>50 kb inversion clade</taxon>
        <taxon>genistoids sensu lato</taxon>
        <taxon>core genistoids</taxon>
        <taxon>Crotalarieae</taxon>
        <taxon>Crotalaria</taxon>
    </lineage>
</organism>
<dbReference type="GO" id="GO:0003729">
    <property type="term" value="F:mRNA binding"/>
    <property type="evidence" value="ECO:0007669"/>
    <property type="project" value="TreeGrafter"/>
</dbReference>
<accession>A0AAN9ELN5</accession>
<name>A0AAN9ELN5_CROPI</name>
<comment type="caution">
    <text evidence="2">The sequence shown here is derived from an EMBL/GenBank/DDBJ whole genome shotgun (WGS) entry which is preliminary data.</text>
</comment>
<sequence length="176" mass="19684">MCEKVKLTIGDFGGKDGELGPSVFEDMHSSQKKPWQARENNLNRGDQDSVFSIGQTLRIRIGPLKGYLCRVIVLCRNDVTVELDSQQKVLIDGKALFAAAGWQGKDLCTLKLKGNVTLMSLSVNYCSLSVNYDDASFKWALERMGHVDEIVNNPDYKFEFPTPDDRPGPPIISFRP</sequence>
<dbReference type="Proteomes" id="UP001372338">
    <property type="component" value="Unassembled WGS sequence"/>
</dbReference>
<gene>
    <name evidence="2" type="ORF">RIF29_25462</name>
</gene>